<feature type="compositionally biased region" description="Polar residues" evidence="1">
    <location>
        <begin position="379"/>
        <end position="389"/>
    </location>
</feature>
<name>A0ABQ5ADR2_9ASTR</name>
<feature type="region of interest" description="Disordered" evidence="1">
    <location>
        <begin position="291"/>
        <end position="401"/>
    </location>
</feature>
<dbReference type="InterPro" id="IPR025558">
    <property type="entry name" value="DUF4283"/>
</dbReference>
<sequence length="1139" mass="131624">MTNQIRSSRRQIKLPGKYNDHIMGIPVKEMFSPELGKQEDKHEDMDKNGVDQENNIGVKKVMGNNELNGARKDQYGKMDLNEKSANIQVNSNANCSNNCVIIDNEGEEGDKSNGNNHKSVTYAKMVGQDEVPKTLSYIPTLTTDDGVEVVVFDEMLVKKGSERWNVTICGQFVGFQMHISEMRYNIRRMWSKFGVTEINTGKNGSYMFKFRDEEGLNRVLEKGPWMVKNKSLMVNRWSPNIGKVFKTEIEVQYRDNENMVKGVKKVQVLYDWKPPVCSKCKVFGHNGKYCKDNNEVKSDNDTSKGGEGSNARMEANKQDNTEFVMQGKRGKVNNANRCSYNNWNNPSRTKNRSYQGQQHEWKNVPSFRKQAYRRKNPDDNSNMDANNENQKTKSAADKRWPLKDTEMGELRKSANKYSLLDSLPEDDDQEIRILKDRMIVDLFLNKKIQPSLSESKTWSKDMIKYFKEKWDEDRNKERHEQNVDVDLDDVVEETNGMWNIRGSERRNLWKNLEIDRRFANGRPWCIAGDMNVTRHTKEHSSGSSLLTANMMEFIDCINRIEVDDVCSSGLFYTWTKNLHKAKTGVLTGVLKKLDREFLPTVKEQWGKEIGGCYMYKVVKKLKDLKFHLNKLGWNKGNLFKRVNELRVRLQNVQTQIDKDPHNGQLRNMGVSLLEEFLEAEADEEKFLFQQAKIKWLSEGDRNSKFFHKVLKGRNHTSRITTICDNSGKIYEGDQVNQVFLKHFEDFLGKSHNVLDIDISKNLFQRNLSVAEADHMEFFTTGKLLGELNATLTSLILKVHNPSKFTEFRPIACCNVLYKCISKIITNRIKPYLGCLVSYNQSNFIPGRHIQDNILITQELMKGYNRKNGPQRVAMKIDIQKAYDTVNWNFLKKALEEFGFHEKMVLWIMQCVTTTKFTLCINGERVGYFKGGRGLRQGDPISPYLFTLIMEVFTLVMQRQIDREKGFQYHLDAKISSYLMSALQMICWFYAMGILLLLDVRSAIQQILPFEIGKLPVRYLGVPLIAKRLGVKECSSLLEKINNRINNWKNKSLSYAGRLQLISAVLESIHNQGESTKGKANVTWDNVYRPKSKGGLGLKDLHVWNYDTLRRGLDGIRVRGRDVITIQTQSNKERPLIMDV</sequence>
<dbReference type="InterPro" id="IPR043502">
    <property type="entry name" value="DNA/RNA_pol_sf"/>
</dbReference>
<dbReference type="Pfam" id="PF14111">
    <property type="entry name" value="DUF4283"/>
    <property type="match status" value="1"/>
</dbReference>
<protein>
    <submittedName>
        <fullName evidence="3">RNA-directed DNA polymerase, eukaryota, reverse transcriptase zinc-binding domain protein</fullName>
    </submittedName>
</protein>
<proteinExistence type="predicted"/>
<dbReference type="GO" id="GO:0003964">
    <property type="term" value="F:RNA-directed DNA polymerase activity"/>
    <property type="evidence" value="ECO:0007669"/>
    <property type="project" value="UniProtKB-KW"/>
</dbReference>
<dbReference type="PANTHER" id="PTHR33116:SF78">
    <property type="entry name" value="OS12G0587133 PROTEIN"/>
    <property type="match status" value="1"/>
</dbReference>
<reference evidence="3" key="1">
    <citation type="journal article" date="2022" name="Int. J. Mol. Sci.">
        <title>Draft Genome of Tanacetum Coccineum: Genomic Comparison of Closely Related Tanacetum-Family Plants.</title>
        <authorList>
            <person name="Yamashiro T."/>
            <person name="Shiraishi A."/>
            <person name="Nakayama K."/>
            <person name="Satake H."/>
        </authorList>
    </citation>
    <scope>NUCLEOTIDE SEQUENCE</scope>
</reference>
<evidence type="ECO:0000313" key="4">
    <source>
        <dbReference type="Proteomes" id="UP001151760"/>
    </source>
</evidence>
<gene>
    <name evidence="3" type="ORF">Tco_0821021</name>
</gene>
<dbReference type="InterPro" id="IPR036691">
    <property type="entry name" value="Endo/exonu/phosph_ase_sf"/>
</dbReference>
<reference evidence="3" key="2">
    <citation type="submission" date="2022-01" db="EMBL/GenBank/DDBJ databases">
        <authorList>
            <person name="Yamashiro T."/>
            <person name="Shiraishi A."/>
            <person name="Satake H."/>
            <person name="Nakayama K."/>
        </authorList>
    </citation>
    <scope>NUCLEOTIDE SEQUENCE</scope>
</reference>
<comment type="caution">
    <text evidence="3">The sequence shown here is derived from an EMBL/GenBank/DDBJ whole genome shotgun (WGS) entry which is preliminary data.</text>
</comment>
<dbReference type="InterPro" id="IPR000477">
    <property type="entry name" value="RT_dom"/>
</dbReference>
<dbReference type="SUPFAM" id="SSF56219">
    <property type="entry name" value="DNase I-like"/>
    <property type="match status" value="1"/>
</dbReference>
<feature type="compositionally biased region" description="Polar residues" evidence="1">
    <location>
        <begin position="333"/>
        <end position="358"/>
    </location>
</feature>
<dbReference type="EMBL" id="BQNB010012150">
    <property type="protein sequence ID" value="GJS99851.1"/>
    <property type="molecule type" value="Genomic_DNA"/>
</dbReference>
<feature type="compositionally biased region" description="Basic and acidic residues" evidence="1">
    <location>
        <begin position="390"/>
        <end position="401"/>
    </location>
</feature>
<feature type="compositionally biased region" description="Basic and acidic residues" evidence="1">
    <location>
        <begin position="291"/>
        <end position="304"/>
    </location>
</feature>
<evidence type="ECO:0000313" key="3">
    <source>
        <dbReference type="EMBL" id="GJS99851.1"/>
    </source>
</evidence>
<dbReference type="CDD" id="cd01650">
    <property type="entry name" value="RT_nLTR_like"/>
    <property type="match status" value="1"/>
</dbReference>
<dbReference type="PANTHER" id="PTHR33116">
    <property type="entry name" value="REVERSE TRANSCRIPTASE ZINC-BINDING DOMAIN-CONTAINING PROTEIN-RELATED-RELATED"/>
    <property type="match status" value="1"/>
</dbReference>
<evidence type="ECO:0000256" key="1">
    <source>
        <dbReference type="SAM" id="MobiDB-lite"/>
    </source>
</evidence>
<dbReference type="SUPFAM" id="SSF56672">
    <property type="entry name" value="DNA/RNA polymerases"/>
    <property type="match status" value="1"/>
</dbReference>
<keyword evidence="3" id="KW-0808">Transferase</keyword>
<dbReference type="Pfam" id="PF00078">
    <property type="entry name" value="RVT_1"/>
    <property type="match status" value="1"/>
</dbReference>
<keyword evidence="4" id="KW-1185">Reference proteome</keyword>
<evidence type="ECO:0000259" key="2">
    <source>
        <dbReference type="PROSITE" id="PS50878"/>
    </source>
</evidence>
<dbReference type="PROSITE" id="PS50878">
    <property type="entry name" value="RT_POL"/>
    <property type="match status" value="1"/>
</dbReference>
<organism evidence="3 4">
    <name type="scientific">Tanacetum coccineum</name>
    <dbReference type="NCBI Taxonomy" id="301880"/>
    <lineage>
        <taxon>Eukaryota</taxon>
        <taxon>Viridiplantae</taxon>
        <taxon>Streptophyta</taxon>
        <taxon>Embryophyta</taxon>
        <taxon>Tracheophyta</taxon>
        <taxon>Spermatophyta</taxon>
        <taxon>Magnoliopsida</taxon>
        <taxon>eudicotyledons</taxon>
        <taxon>Gunneridae</taxon>
        <taxon>Pentapetalae</taxon>
        <taxon>asterids</taxon>
        <taxon>campanulids</taxon>
        <taxon>Asterales</taxon>
        <taxon>Asteraceae</taxon>
        <taxon>Asteroideae</taxon>
        <taxon>Anthemideae</taxon>
        <taxon>Anthemidinae</taxon>
        <taxon>Tanacetum</taxon>
    </lineage>
</organism>
<accession>A0ABQ5ADR2</accession>
<dbReference type="Proteomes" id="UP001151760">
    <property type="component" value="Unassembled WGS sequence"/>
</dbReference>
<keyword evidence="3" id="KW-0695">RNA-directed DNA polymerase</keyword>
<feature type="domain" description="Reverse transcriptase" evidence="2">
    <location>
        <begin position="776"/>
        <end position="1023"/>
    </location>
</feature>
<keyword evidence="3" id="KW-0548">Nucleotidyltransferase</keyword>